<name>A0ABZ3J2G9_SPOA4</name>
<evidence type="ECO:0000313" key="3">
    <source>
        <dbReference type="Proteomes" id="UP000216052"/>
    </source>
</evidence>
<keyword evidence="1" id="KW-0472">Membrane</keyword>
<keyword evidence="3" id="KW-1185">Reference proteome</keyword>
<keyword evidence="1" id="KW-1133">Transmembrane helix</keyword>
<dbReference type="Proteomes" id="UP000216052">
    <property type="component" value="Chromosome"/>
</dbReference>
<dbReference type="RefSeq" id="WP_169716851.1">
    <property type="nucleotide sequence ID" value="NZ_CP155571.1"/>
</dbReference>
<sequence>MPYLLLILSILAAIHASLFGIWLIKNGNKPGAYATYGLAAFCIALSVYRLIAAK</sequence>
<keyword evidence="1" id="KW-0812">Transmembrane</keyword>
<dbReference type="EMBL" id="CP155571">
    <property type="protein sequence ID" value="XFO72440.1"/>
    <property type="molecule type" value="Genomic_DNA"/>
</dbReference>
<evidence type="ECO:0000256" key="1">
    <source>
        <dbReference type="SAM" id="Phobius"/>
    </source>
</evidence>
<accession>A0ABZ3J2G9</accession>
<gene>
    <name evidence="2" type="ORF">SPACI_024920</name>
</gene>
<protein>
    <submittedName>
        <fullName evidence="2">Uncharacterized protein</fullName>
    </submittedName>
</protein>
<proteinExistence type="predicted"/>
<reference evidence="2" key="1">
    <citation type="submission" date="2024-05" db="EMBL/GenBank/DDBJ databases">
        <title>Isolation and characterization of Sporomusa carbonis sp. nov., a carboxydotrophic hydrogenogen in the genus of Sporomusa isolated from a charcoal burning pile.</title>
        <authorList>
            <person name="Boeer T."/>
            <person name="Rosenbaum F."/>
            <person name="Eysell L."/>
            <person name="Mueller V."/>
            <person name="Daniel R."/>
            <person name="Poehlein A."/>
        </authorList>
    </citation>
    <scope>NUCLEOTIDE SEQUENCE [LARGE SCALE GENOMIC DNA]</scope>
    <source>
        <strain evidence="2">DSM 3132</strain>
    </source>
</reference>
<feature type="transmembrane region" description="Helical" evidence="1">
    <location>
        <begin position="32"/>
        <end position="51"/>
    </location>
</feature>
<organism evidence="2 3">
    <name type="scientific">Sporomusa acidovorans (strain ATCC 49682 / DSM 3132 / Mol)</name>
    <dbReference type="NCBI Taxonomy" id="1123286"/>
    <lineage>
        <taxon>Bacteria</taxon>
        <taxon>Bacillati</taxon>
        <taxon>Bacillota</taxon>
        <taxon>Negativicutes</taxon>
        <taxon>Selenomonadales</taxon>
        <taxon>Sporomusaceae</taxon>
        <taxon>Sporomusa</taxon>
    </lineage>
</organism>
<evidence type="ECO:0000313" key="2">
    <source>
        <dbReference type="EMBL" id="XFO72440.1"/>
    </source>
</evidence>